<dbReference type="GO" id="GO:0000176">
    <property type="term" value="C:nuclear exosome (RNase complex)"/>
    <property type="evidence" value="ECO:0007669"/>
    <property type="project" value="TreeGrafter"/>
</dbReference>
<dbReference type="EMBL" id="HBEL01026261">
    <property type="protein sequence ID" value="CAD8416012.1"/>
    <property type="molecule type" value="Transcribed_RNA"/>
</dbReference>
<name>A0A7S0C8S3_9STRA</name>
<dbReference type="GO" id="GO:0071051">
    <property type="term" value="P:poly(A)-dependent snoRNA 3'-end processing"/>
    <property type="evidence" value="ECO:0007669"/>
    <property type="project" value="TreeGrafter"/>
</dbReference>
<evidence type="ECO:0000256" key="4">
    <source>
        <dbReference type="ARBA" id="ARBA00022490"/>
    </source>
</evidence>
<dbReference type="InterPro" id="IPR050080">
    <property type="entry name" value="RNase_PH"/>
</dbReference>
<evidence type="ECO:0000256" key="5">
    <source>
        <dbReference type="ARBA" id="ARBA00022835"/>
    </source>
</evidence>
<comment type="subcellular location">
    <subcellularLocation>
        <location evidence="1">Cytoplasm</location>
    </subcellularLocation>
    <subcellularLocation>
        <location evidence="2">Nucleus</location>
        <location evidence="2">Nucleolus</location>
    </subcellularLocation>
</comment>
<sequence>MSGPRVGSGGGSSLRRTDLLLLSDLRHDGRKPNEIRRLKIQMGCTASDAGSCLLSMGLTTVLARVVGPMEQRGGTQSSNSSQPQGSLEVTLGMAPYAPSSSDRRALNPNTDRRLLEQAHLLQKALGASVLLHLYPRSKIELSLYILEDDGGRLSAAINAGTLALIDAGIAMKDMVCACSAGEIQELVCVDVNKVEMEGGGVVMPVAIMPQRGTVVLAQCESRSSVEGLEAVLGAAMEGCQAVFEIMAGCVRERASVLLAARSGNVTIGTQ</sequence>
<dbReference type="GO" id="GO:0071028">
    <property type="term" value="P:nuclear mRNA surveillance"/>
    <property type="evidence" value="ECO:0007669"/>
    <property type="project" value="TreeGrafter"/>
</dbReference>
<dbReference type="Pfam" id="PF01138">
    <property type="entry name" value="RNase_PH"/>
    <property type="match status" value="1"/>
</dbReference>
<dbReference type="InterPro" id="IPR001247">
    <property type="entry name" value="ExoRNase_PH_dom1"/>
</dbReference>
<evidence type="ECO:0000313" key="7">
    <source>
        <dbReference type="EMBL" id="CAD8416012.1"/>
    </source>
</evidence>
<dbReference type="AlphaFoldDB" id="A0A7S0C8S3"/>
<dbReference type="GO" id="GO:0003723">
    <property type="term" value="F:RNA binding"/>
    <property type="evidence" value="ECO:0007669"/>
    <property type="project" value="TreeGrafter"/>
</dbReference>
<evidence type="ECO:0000256" key="3">
    <source>
        <dbReference type="ARBA" id="ARBA00006678"/>
    </source>
</evidence>
<organism evidence="7">
    <name type="scientific">Proboscia inermis</name>
    <dbReference type="NCBI Taxonomy" id="420281"/>
    <lineage>
        <taxon>Eukaryota</taxon>
        <taxon>Sar</taxon>
        <taxon>Stramenopiles</taxon>
        <taxon>Ochrophyta</taxon>
        <taxon>Bacillariophyta</taxon>
        <taxon>Coscinodiscophyceae</taxon>
        <taxon>Rhizosoleniophycidae</taxon>
        <taxon>Rhizosoleniales</taxon>
        <taxon>Rhizosoleniaceae</taxon>
        <taxon>Proboscia</taxon>
    </lineage>
</organism>
<dbReference type="SUPFAM" id="SSF55666">
    <property type="entry name" value="Ribonuclease PH domain 2-like"/>
    <property type="match status" value="1"/>
</dbReference>
<dbReference type="PANTHER" id="PTHR11953">
    <property type="entry name" value="EXOSOME COMPLEX COMPONENT"/>
    <property type="match status" value="1"/>
</dbReference>
<dbReference type="FunFam" id="3.30.230.70:FF:000004">
    <property type="entry name" value="Exosome complex component Rrp41"/>
    <property type="match status" value="1"/>
</dbReference>
<evidence type="ECO:0000256" key="1">
    <source>
        <dbReference type="ARBA" id="ARBA00004496"/>
    </source>
</evidence>
<dbReference type="GO" id="GO:0005730">
    <property type="term" value="C:nucleolus"/>
    <property type="evidence" value="ECO:0007669"/>
    <property type="project" value="UniProtKB-SubCell"/>
</dbReference>
<dbReference type="Gene3D" id="3.30.230.70">
    <property type="entry name" value="GHMP Kinase, N-terminal domain"/>
    <property type="match status" value="1"/>
</dbReference>
<accession>A0A7S0C8S3</accession>
<keyword evidence="4" id="KW-0963">Cytoplasm</keyword>
<dbReference type="GO" id="GO:0000177">
    <property type="term" value="C:cytoplasmic exosome (RNase complex)"/>
    <property type="evidence" value="ECO:0007669"/>
    <property type="project" value="TreeGrafter"/>
</dbReference>
<dbReference type="GO" id="GO:0034475">
    <property type="term" value="P:U4 snRNA 3'-end processing"/>
    <property type="evidence" value="ECO:0007669"/>
    <property type="project" value="TreeGrafter"/>
</dbReference>
<dbReference type="SUPFAM" id="SSF54211">
    <property type="entry name" value="Ribosomal protein S5 domain 2-like"/>
    <property type="match status" value="1"/>
</dbReference>
<dbReference type="GO" id="GO:0016075">
    <property type="term" value="P:rRNA catabolic process"/>
    <property type="evidence" value="ECO:0007669"/>
    <property type="project" value="TreeGrafter"/>
</dbReference>
<evidence type="ECO:0000259" key="6">
    <source>
        <dbReference type="Pfam" id="PF01138"/>
    </source>
</evidence>
<comment type="similarity">
    <text evidence="3">Belongs to the RNase PH family.</text>
</comment>
<reference evidence="7" key="1">
    <citation type="submission" date="2021-01" db="EMBL/GenBank/DDBJ databases">
        <authorList>
            <person name="Corre E."/>
            <person name="Pelletier E."/>
            <person name="Niang G."/>
            <person name="Scheremetjew M."/>
            <person name="Finn R."/>
            <person name="Kale V."/>
            <person name="Holt S."/>
            <person name="Cochrane G."/>
            <person name="Meng A."/>
            <person name="Brown T."/>
            <person name="Cohen L."/>
        </authorList>
    </citation>
    <scope>NUCLEOTIDE SEQUENCE</scope>
    <source>
        <strain evidence="7">CCAP1064/1</strain>
    </source>
</reference>
<feature type="domain" description="Exoribonuclease phosphorolytic" evidence="6">
    <location>
        <begin position="34"/>
        <end position="169"/>
    </location>
</feature>
<dbReference type="PANTHER" id="PTHR11953:SF0">
    <property type="entry name" value="EXOSOME COMPLEX COMPONENT RRP41"/>
    <property type="match status" value="1"/>
</dbReference>
<proteinExistence type="inferred from homology"/>
<dbReference type="InterPro" id="IPR027408">
    <property type="entry name" value="PNPase/RNase_PH_dom_sf"/>
</dbReference>
<protein>
    <recommendedName>
        <fullName evidence="6">Exoribonuclease phosphorolytic domain-containing protein</fullName>
    </recommendedName>
</protein>
<evidence type="ECO:0000256" key="2">
    <source>
        <dbReference type="ARBA" id="ARBA00004604"/>
    </source>
</evidence>
<gene>
    <name evidence="7" type="ORF">PINE0816_LOCUS12147</name>
</gene>
<keyword evidence="5" id="KW-0271">Exosome</keyword>
<dbReference type="InterPro" id="IPR036345">
    <property type="entry name" value="ExoRNase_PH_dom2_sf"/>
</dbReference>
<dbReference type="InterPro" id="IPR020568">
    <property type="entry name" value="Ribosomal_Su5_D2-typ_SF"/>
</dbReference>